<evidence type="ECO:0000256" key="4">
    <source>
        <dbReference type="RuleBase" id="RU000481"/>
    </source>
</evidence>
<keyword evidence="8" id="KW-1185">Reference proteome</keyword>
<evidence type="ECO:0000256" key="2">
    <source>
        <dbReference type="ARBA" id="ARBA00022576"/>
    </source>
</evidence>
<dbReference type="InterPro" id="IPR004838">
    <property type="entry name" value="NHTrfase_class1_PyrdxlP-BS"/>
</dbReference>
<dbReference type="CDD" id="cd00609">
    <property type="entry name" value="AAT_like"/>
    <property type="match status" value="1"/>
</dbReference>
<keyword evidence="3 4" id="KW-0808">Transferase</keyword>
<evidence type="ECO:0000313" key="7">
    <source>
        <dbReference type="EMBL" id="WUN77965.1"/>
    </source>
</evidence>
<keyword evidence="2 4" id="KW-0032">Aminotransferase</keyword>
<feature type="domain" description="Aminotransferase class I/classII large" evidence="6">
    <location>
        <begin position="25"/>
        <end position="359"/>
    </location>
</feature>
<dbReference type="PANTHER" id="PTHR42832">
    <property type="entry name" value="AMINO ACID AMINOTRANSFERASE"/>
    <property type="match status" value="1"/>
</dbReference>
<dbReference type="InterPro" id="IPR050881">
    <property type="entry name" value="LL-DAP_aminotransferase"/>
</dbReference>
<dbReference type="PANTHER" id="PTHR42832:SF3">
    <property type="entry name" value="L-GLUTAMINE--4-(METHYLSULFANYL)-2-OXOBUTANOATE AMINOTRANSFERASE"/>
    <property type="match status" value="1"/>
</dbReference>
<accession>A0ABZ1Q644</accession>
<dbReference type="PROSITE" id="PS00105">
    <property type="entry name" value="AA_TRANSFER_CLASS_1"/>
    <property type="match status" value="1"/>
</dbReference>
<dbReference type="GeneID" id="95495428"/>
<dbReference type="EMBL" id="CP108036">
    <property type="protein sequence ID" value="WUN77965.1"/>
    <property type="molecule type" value="Genomic_DNA"/>
</dbReference>
<protein>
    <recommendedName>
        <fullName evidence="4">Aminotransferase</fullName>
        <ecNumber evidence="4">2.6.1.-</ecNumber>
    </recommendedName>
</protein>
<evidence type="ECO:0000259" key="6">
    <source>
        <dbReference type="Pfam" id="PF00155"/>
    </source>
</evidence>
<comment type="similarity">
    <text evidence="4">Belongs to the class-I pyridoxal-phosphate-dependent aminotransferase family.</text>
</comment>
<comment type="cofactor">
    <cofactor evidence="1 4">
        <name>pyridoxal 5'-phosphate</name>
        <dbReference type="ChEBI" id="CHEBI:597326"/>
    </cofactor>
</comment>
<evidence type="ECO:0000256" key="5">
    <source>
        <dbReference type="SAM" id="MobiDB-lite"/>
    </source>
</evidence>
<evidence type="ECO:0000256" key="1">
    <source>
        <dbReference type="ARBA" id="ARBA00001933"/>
    </source>
</evidence>
<dbReference type="Proteomes" id="UP001432312">
    <property type="component" value="Chromosome"/>
</dbReference>
<organism evidence="7 8">
    <name type="scientific">Streptomyces erythrochromogenes</name>
    <dbReference type="NCBI Taxonomy" id="285574"/>
    <lineage>
        <taxon>Bacteria</taxon>
        <taxon>Bacillati</taxon>
        <taxon>Actinomycetota</taxon>
        <taxon>Actinomycetes</taxon>
        <taxon>Kitasatosporales</taxon>
        <taxon>Streptomycetaceae</taxon>
        <taxon>Streptomyces</taxon>
    </lineage>
</organism>
<dbReference type="Gene3D" id="3.90.1150.10">
    <property type="entry name" value="Aspartate Aminotransferase, domain 1"/>
    <property type="match status" value="1"/>
</dbReference>
<feature type="region of interest" description="Disordered" evidence="5">
    <location>
        <begin position="26"/>
        <end position="58"/>
    </location>
</feature>
<proteinExistence type="inferred from homology"/>
<reference evidence="7" key="1">
    <citation type="submission" date="2022-10" db="EMBL/GenBank/DDBJ databases">
        <title>The complete genomes of actinobacterial strains from the NBC collection.</title>
        <authorList>
            <person name="Joergensen T.S."/>
            <person name="Alvarez Arevalo M."/>
            <person name="Sterndorff E.B."/>
            <person name="Faurdal D."/>
            <person name="Vuksanovic O."/>
            <person name="Mourched A.-S."/>
            <person name="Charusanti P."/>
            <person name="Shaw S."/>
            <person name="Blin K."/>
            <person name="Weber T."/>
        </authorList>
    </citation>
    <scope>NUCLEOTIDE SEQUENCE</scope>
    <source>
        <strain evidence="7">NBC_00303</strain>
    </source>
</reference>
<gene>
    <name evidence="7" type="ORF">OHA91_05300</name>
</gene>
<dbReference type="InterPro" id="IPR015421">
    <property type="entry name" value="PyrdxlP-dep_Trfase_major"/>
</dbReference>
<dbReference type="Pfam" id="PF00155">
    <property type="entry name" value="Aminotran_1_2"/>
    <property type="match status" value="1"/>
</dbReference>
<dbReference type="InterPro" id="IPR015422">
    <property type="entry name" value="PyrdxlP-dep_Trfase_small"/>
</dbReference>
<dbReference type="InterPro" id="IPR015424">
    <property type="entry name" value="PyrdxlP-dep_Trfase"/>
</dbReference>
<sequence length="392" mass="41388">MSGARSWSRDEALALAGASGHRPLDLSLGIPCDPPPRVPGAAHTSRQPRARVTAAYPPSAGTPQLRDAITGYLLRRYAVAVPPEAVAACVGSKEFISTLPLFLRDLTQQHARGAGRDTVLIPALGYPSYAFGARLAGLRVHRVPVDETFRIRLDRIAPHVVSRALCLWVNSPANPTGVVEDLDRVAAWGRAHGVLVVSDEAYAETTWCHEPRTVLRGGLDGVLTVHSLSKRSNAPGLRVGFYAGDPTLVAGLVHRRRQGGLMAAAASQQFAASLLADDRHAAEQRSRNARRVSDLVDRLNALGLPCASPAGGLFAWVAAPEGGGRAFAHHAAAHAGVVVTPGSEFGPRGDGYVRIAAVHDLSAIASRLALLRPAAARRRSADPSDTASQESQ</sequence>
<evidence type="ECO:0000256" key="3">
    <source>
        <dbReference type="ARBA" id="ARBA00022679"/>
    </source>
</evidence>
<dbReference type="SUPFAM" id="SSF53383">
    <property type="entry name" value="PLP-dependent transferases"/>
    <property type="match status" value="1"/>
</dbReference>
<evidence type="ECO:0000313" key="8">
    <source>
        <dbReference type="Proteomes" id="UP001432312"/>
    </source>
</evidence>
<dbReference type="Gene3D" id="3.40.640.10">
    <property type="entry name" value="Type I PLP-dependent aspartate aminotransferase-like (Major domain)"/>
    <property type="match status" value="1"/>
</dbReference>
<dbReference type="GO" id="GO:0008483">
    <property type="term" value="F:transaminase activity"/>
    <property type="evidence" value="ECO:0007669"/>
    <property type="project" value="UniProtKB-KW"/>
</dbReference>
<name>A0ABZ1Q644_9ACTN</name>
<dbReference type="EC" id="2.6.1.-" evidence="4"/>
<dbReference type="InterPro" id="IPR004839">
    <property type="entry name" value="Aminotransferase_I/II_large"/>
</dbReference>
<dbReference type="RefSeq" id="WP_328738719.1">
    <property type="nucleotide sequence ID" value="NZ_CP108036.1"/>
</dbReference>